<reference evidence="3 4" key="1">
    <citation type="submission" date="2024-06" db="EMBL/GenBank/DDBJ databases">
        <title>The Natural Products Discovery Center: Release of the First 8490 Sequenced Strains for Exploring Actinobacteria Biosynthetic Diversity.</title>
        <authorList>
            <person name="Kalkreuter E."/>
            <person name="Kautsar S.A."/>
            <person name="Yang D."/>
            <person name="Bader C.D."/>
            <person name="Teijaro C.N."/>
            <person name="Fluegel L."/>
            <person name="Davis C.M."/>
            <person name="Simpson J.R."/>
            <person name="Lauterbach L."/>
            <person name="Steele A.D."/>
            <person name="Gui C."/>
            <person name="Meng S."/>
            <person name="Li G."/>
            <person name="Viehrig K."/>
            <person name="Ye F."/>
            <person name="Su P."/>
            <person name="Kiefer A.F."/>
            <person name="Nichols A."/>
            <person name="Cepeda A.J."/>
            <person name="Yan W."/>
            <person name="Fan B."/>
            <person name="Jiang Y."/>
            <person name="Adhikari A."/>
            <person name="Zheng C.-J."/>
            <person name="Schuster L."/>
            <person name="Cowan T.M."/>
            <person name="Smanski M.J."/>
            <person name="Chevrette M.G."/>
            <person name="De Carvalho L.P.S."/>
            <person name="Shen B."/>
        </authorList>
    </citation>
    <scope>NUCLEOTIDE SEQUENCE [LARGE SCALE GENOMIC DNA]</scope>
    <source>
        <strain evidence="3 4">NPDC001694</strain>
    </source>
</reference>
<sequence>MKEAQIPGRFDGRGRVEFSLSGLEAGQSDMITAVGFEFGYDLAATEVRSRSTMSLVFVRNDSPTARQRAAQTHDRLRAGGPLLMAWAVQVPGAGHTAPQTTLTAVELASKRRGLAAYESNGIRGLVALVSVLGVGCLVLAWALRHGPVAAVVLAALFAVALAVLAAFVPSLTRRWYEKNRRLVDLYDQQRAGGVGPPPPPPGRFGQGG</sequence>
<evidence type="ECO:0000256" key="2">
    <source>
        <dbReference type="SAM" id="Phobius"/>
    </source>
</evidence>
<evidence type="ECO:0000313" key="3">
    <source>
        <dbReference type="EMBL" id="MER6269655.1"/>
    </source>
</evidence>
<feature type="region of interest" description="Disordered" evidence="1">
    <location>
        <begin position="188"/>
        <end position="208"/>
    </location>
</feature>
<evidence type="ECO:0000256" key="1">
    <source>
        <dbReference type="SAM" id="MobiDB-lite"/>
    </source>
</evidence>
<dbReference type="EMBL" id="JBEOZM010000008">
    <property type="protein sequence ID" value="MER6269655.1"/>
    <property type="molecule type" value="Genomic_DNA"/>
</dbReference>
<organism evidence="3 4">
    <name type="scientific">Streptomyces sp. 900105755</name>
    <dbReference type="NCBI Taxonomy" id="3154389"/>
    <lineage>
        <taxon>Bacteria</taxon>
        <taxon>Bacillati</taxon>
        <taxon>Actinomycetota</taxon>
        <taxon>Actinomycetes</taxon>
        <taxon>Kitasatosporales</taxon>
        <taxon>Streptomycetaceae</taxon>
        <taxon>Streptomyces</taxon>
    </lineage>
</organism>
<keyword evidence="2" id="KW-1133">Transmembrane helix</keyword>
<keyword evidence="4" id="KW-1185">Reference proteome</keyword>
<proteinExistence type="predicted"/>
<evidence type="ECO:0000313" key="4">
    <source>
        <dbReference type="Proteomes" id="UP001490365"/>
    </source>
</evidence>
<accession>A0ABV1THY6</accession>
<protein>
    <submittedName>
        <fullName evidence="3">Uncharacterized protein</fullName>
    </submittedName>
</protein>
<dbReference type="Proteomes" id="UP001490365">
    <property type="component" value="Unassembled WGS sequence"/>
</dbReference>
<name>A0ABV1THY6_9ACTN</name>
<keyword evidence="2" id="KW-0472">Membrane</keyword>
<comment type="caution">
    <text evidence="3">The sequence shown here is derived from an EMBL/GenBank/DDBJ whole genome shotgun (WGS) entry which is preliminary data.</text>
</comment>
<dbReference type="RefSeq" id="WP_351958148.1">
    <property type="nucleotide sequence ID" value="NZ_JBEOZM010000008.1"/>
</dbReference>
<gene>
    <name evidence="3" type="ORF">ABT211_20515</name>
</gene>
<feature type="transmembrane region" description="Helical" evidence="2">
    <location>
        <begin position="121"/>
        <end position="142"/>
    </location>
</feature>
<feature type="transmembrane region" description="Helical" evidence="2">
    <location>
        <begin position="148"/>
        <end position="171"/>
    </location>
</feature>
<keyword evidence="2" id="KW-0812">Transmembrane</keyword>